<feature type="transmembrane region" description="Helical" evidence="5">
    <location>
        <begin position="103"/>
        <end position="121"/>
    </location>
</feature>
<dbReference type="GO" id="GO:0016020">
    <property type="term" value="C:membrane"/>
    <property type="evidence" value="ECO:0007669"/>
    <property type="project" value="UniProtKB-SubCell"/>
</dbReference>
<proteinExistence type="predicted"/>
<evidence type="ECO:0000313" key="6">
    <source>
        <dbReference type="EMBL" id="CAE0553229.1"/>
    </source>
</evidence>
<evidence type="ECO:0000256" key="2">
    <source>
        <dbReference type="ARBA" id="ARBA00022692"/>
    </source>
</evidence>
<accession>A0A7S3SFH0</accession>
<organism evidence="6">
    <name type="scientific">Strombidinopsis acuminata</name>
    <dbReference type="NCBI Taxonomy" id="141414"/>
    <lineage>
        <taxon>Eukaryota</taxon>
        <taxon>Sar</taxon>
        <taxon>Alveolata</taxon>
        <taxon>Ciliophora</taxon>
        <taxon>Intramacronucleata</taxon>
        <taxon>Spirotrichea</taxon>
        <taxon>Choreotrichia</taxon>
        <taxon>Choreotrichida</taxon>
        <taxon>Strombidinopsidae</taxon>
        <taxon>Strombidinopsis</taxon>
    </lineage>
</organism>
<dbReference type="GO" id="GO:0004364">
    <property type="term" value="F:glutathione transferase activity"/>
    <property type="evidence" value="ECO:0007669"/>
    <property type="project" value="TreeGrafter"/>
</dbReference>
<dbReference type="InterPro" id="IPR023352">
    <property type="entry name" value="MAPEG-like_dom_sf"/>
</dbReference>
<feature type="transmembrane region" description="Helical" evidence="5">
    <location>
        <begin position="57"/>
        <end position="83"/>
    </location>
</feature>
<name>A0A7S3SFH0_9SPIT</name>
<dbReference type="GO" id="GO:0005783">
    <property type="term" value="C:endoplasmic reticulum"/>
    <property type="evidence" value="ECO:0007669"/>
    <property type="project" value="TreeGrafter"/>
</dbReference>
<evidence type="ECO:0000256" key="3">
    <source>
        <dbReference type="ARBA" id="ARBA00022989"/>
    </source>
</evidence>
<dbReference type="Pfam" id="PF01124">
    <property type="entry name" value="MAPEG"/>
    <property type="match status" value="1"/>
</dbReference>
<reference evidence="6" key="1">
    <citation type="submission" date="2021-01" db="EMBL/GenBank/DDBJ databases">
        <authorList>
            <person name="Corre E."/>
            <person name="Pelletier E."/>
            <person name="Niang G."/>
            <person name="Scheremetjew M."/>
            <person name="Finn R."/>
            <person name="Kale V."/>
            <person name="Holt S."/>
            <person name="Cochrane G."/>
            <person name="Meng A."/>
            <person name="Brown T."/>
            <person name="Cohen L."/>
        </authorList>
    </citation>
    <scope>NUCLEOTIDE SEQUENCE</scope>
    <source>
        <strain evidence="6">SPMC142</strain>
    </source>
</reference>
<dbReference type="Gene3D" id="1.20.120.550">
    <property type="entry name" value="Membrane associated eicosanoid/glutathione metabolism-like domain"/>
    <property type="match status" value="1"/>
</dbReference>
<evidence type="ECO:0000256" key="4">
    <source>
        <dbReference type="ARBA" id="ARBA00023136"/>
    </source>
</evidence>
<evidence type="ECO:0000256" key="5">
    <source>
        <dbReference type="SAM" id="Phobius"/>
    </source>
</evidence>
<keyword evidence="4 5" id="KW-0472">Membrane</keyword>
<keyword evidence="3 5" id="KW-1133">Transmembrane helix</keyword>
<sequence>MKQFADEHEAATGEKVAPAGGQPDYGSGYFGNKLTYEQWYNFTLRVRAGENYIESCFIVVFMICVGGIWCPWIVVPVGALYWVSRFIYTNGYMGSPQGRVAGAIMGFLCLFIIIICAAVSISELIKGLYGNAIDIDAATTQDL</sequence>
<dbReference type="GO" id="GO:0019370">
    <property type="term" value="P:leukotriene biosynthetic process"/>
    <property type="evidence" value="ECO:0007669"/>
    <property type="project" value="TreeGrafter"/>
</dbReference>
<dbReference type="PANTHER" id="PTHR10250:SF13">
    <property type="entry name" value="MICROSOMAL GLUTATHIONE S-TRANSFERASE 2"/>
    <property type="match status" value="1"/>
</dbReference>
<dbReference type="SUPFAM" id="SSF161084">
    <property type="entry name" value="MAPEG domain-like"/>
    <property type="match status" value="1"/>
</dbReference>
<dbReference type="AlphaFoldDB" id="A0A7S3SFH0"/>
<evidence type="ECO:0000256" key="1">
    <source>
        <dbReference type="ARBA" id="ARBA00004141"/>
    </source>
</evidence>
<dbReference type="GO" id="GO:0005635">
    <property type="term" value="C:nuclear envelope"/>
    <property type="evidence" value="ECO:0007669"/>
    <property type="project" value="TreeGrafter"/>
</dbReference>
<protein>
    <submittedName>
        <fullName evidence="6">Uncharacterized protein</fullName>
    </submittedName>
</protein>
<comment type="subcellular location">
    <subcellularLocation>
        <location evidence="1">Membrane</location>
        <topology evidence="1">Multi-pass membrane protein</topology>
    </subcellularLocation>
</comment>
<dbReference type="GO" id="GO:0004602">
    <property type="term" value="F:glutathione peroxidase activity"/>
    <property type="evidence" value="ECO:0007669"/>
    <property type="project" value="TreeGrafter"/>
</dbReference>
<dbReference type="EMBL" id="HBIQ01042693">
    <property type="protein sequence ID" value="CAE0553229.1"/>
    <property type="molecule type" value="Transcribed_RNA"/>
</dbReference>
<keyword evidence="2 5" id="KW-0812">Transmembrane</keyword>
<gene>
    <name evidence="6" type="ORF">SACU0126_LOCUS13666</name>
</gene>
<dbReference type="GO" id="GO:0004464">
    <property type="term" value="F:leukotriene-C4 synthase activity"/>
    <property type="evidence" value="ECO:0007669"/>
    <property type="project" value="TreeGrafter"/>
</dbReference>
<dbReference type="PANTHER" id="PTHR10250">
    <property type="entry name" value="MICROSOMAL GLUTATHIONE S-TRANSFERASE"/>
    <property type="match status" value="1"/>
</dbReference>
<dbReference type="InterPro" id="IPR001129">
    <property type="entry name" value="Membr-assoc_MAPEG"/>
</dbReference>
<dbReference type="InterPro" id="IPR050997">
    <property type="entry name" value="MAPEG"/>
</dbReference>